<name>A0ABS2FCY1_9CLOT</name>
<reference evidence="2 3" key="1">
    <citation type="journal article" date="2021" name="Sci. Rep.">
        <title>The distribution of antibiotic resistance genes in chicken gut microbiota commensals.</title>
        <authorList>
            <person name="Juricova H."/>
            <person name="Matiasovicova J."/>
            <person name="Kubasova T."/>
            <person name="Cejkova D."/>
            <person name="Rychlik I."/>
        </authorList>
    </citation>
    <scope>NUCLEOTIDE SEQUENCE [LARGE SCALE GENOMIC DNA]</scope>
    <source>
        <strain evidence="2 3">An435</strain>
    </source>
</reference>
<comment type="caution">
    <text evidence="2">The sequence shown here is derived from an EMBL/GenBank/DDBJ whole genome shotgun (WGS) entry which is preliminary data.</text>
</comment>
<dbReference type="SUPFAM" id="SSF52218">
    <property type="entry name" value="Flavoproteins"/>
    <property type="match status" value="1"/>
</dbReference>
<dbReference type="PANTHER" id="PTHR43717">
    <property type="entry name" value="ANAEROBIC NITRIC OXIDE REDUCTASE FLAVORUBREDOXIN"/>
    <property type="match status" value="1"/>
</dbReference>
<dbReference type="Gene3D" id="3.40.50.360">
    <property type="match status" value="1"/>
</dbReference>
<gene>
    <name evidence="2" type="ORF">H6A19_00925</name>
</gene>
<evidence type="ECO:0000259" key="1">
    <source>
        <dbReference type="PROSITE" id="PS50902"/>
    </source>
</evidence>
<dbReference type="Pfam" id="PF00258">
    <property type="entry name" value="Flavodoxin_1"/>
    <property type="match status" value="1"/>
</dbReference>
<dbReference type="Proteomes" id="UP000767334">
    <property type="component" value="Unassembled WGS sequence"/>
</dbReference>
<sequence>MKKVSIIYWSNGGNVEIIANAICEGASIGDVEIETKHVADASIQDVLEADAIAFGSPAMINDDIEEIDMKPFINKLKELEIRNKPLVLFGSCGWRDTKFIDKWEKNMEDYGFKVLGKLAVKDSVEQDDLRKAKELGKLLSLDN</sequence>
<dbReference type="EMBL" id="JACJLL010000003">
    <property type="protein sequence ID" value="MBM6817912.1"/>
    <property type="molecule type" value="Genomic_DNA"/>
</dbReference>
<dbReference type="InterPro" id="IPR029039">
    <property type="entry name" value="Flavoprotein-like_sf"/>
</dbReference>
<dbReference type="InterPro" id="IPR008254">
    <property type="entry name" value="Flavodoxin/NO_synth"/>
</dbReference>
<evidence type="ECO:0000313" key="3">
    <source>
        <dbReference type="Proteomes" id="UP000767334"/>
    </source>
</evidence>
<accession>A0ABS2FCY1</accession>
<dbReference type="RefSeq" id="WP_133015574.1">
    <property type="nucleotide sequence ID" value="NZ_JACJLL010000003.1"/>
</dbReference>
<organism evidence="2 3">
    <name type="scientific">Clostridium saudiense</name>
    <dbReference type="NCBI Taxonomy" id="1414720"/>
    <lineage>
        <taxon>Bacteria</taxon>
        <taxon>Bacillati</taxon>
        <taxon>Bacillota</taxon>
        <taxon>Clostridia</taxon>
        <taxon>Eubacteriales</taxon>
        <taxon>Clostridiaceae</taxon>
        <taxon>Clostridium</taxon>
    </lineage>
</organism>
<dbReference type="PANTHER" id="PTHR43717:SF1">
    <property type="entry name" value="ANAEROBIC NITRIC OXIDE REDUCTASE FLAVORUBREDOXIN"/>
    <property type="match status" value="1"/>
</dbReference>
<protein>
    <submittedName>
        <fullName evidence="2">Flavodoxin domain-containing protein</fullName>
    </submittedName>
</protein>
<dbReference type="PROSITE" id="PS50902">
    <property type="entry name" value="FLAVODOXIN_LIKE"/>
    <property type="match status" value="1"/>
</dbReference>
<keyword evidence="3" id="KW-1185">Reference proteome</keyword>
<feature type="domain" description="Flavodoxin-like" evidence="1">
    <location>
        <begin position="4"/>
        <end position="140"/>
    </location>
</feature>
<evidence type="ECO:0000313" key="2">
    <source>
        <dbReference type="EMBL" id="MBM6817912.1"/>
    </source>
</evidence>
<dbReference type="NCBIfam" id="NF004050">
    <property type="entry name" value="PRK05569.1"/>
    <property type="match status" value="1"/>
</dbReference>
<proteinExistence type="predicted"/>